<dbReference type="PANTHER" id="PTHR38909">
    <property type="entry name" value="G PROTEIN GAMMA DOMAIN-CONTAINING PROTEIN"/>
    <property type="match status" value="1"/>
</dbReference>
<feature type="transmembrane region" description="Helical" evidence="1">
    <location>
        <begin position="130"/>
        <end position="151"/>
    </location>
</feature>
<dbReference type="SUPFAM" id="SSF50156">
    <property type="entry name" value="PDZ domain-like"/>
    <property type="match status" value="1"/>
</dbReference>
<dbReference type="EMBL" id="BRYB01000200">
    <property type="protein sequence ID" value="GMI25117.1"/>
    <property type="molecule type" value="Genomic_DNA"/>
</dbReference>
<dbReference type="PANTHER" id="PTHR38909:SF1">
    <property type="entry name" value="G PROTEIN GAMMA DOMAIN-CONTAINING PROTEIN"/>
    <property type="match status" value="1"/>
</dbReference>
<evidence type="ECO:0008006" key="4">
    <source>
        <dbReference type="Google" id="ProtNLM"/>
    </source>
</evidence>
<gene>
    <name evidence="2" type="ORF">TeGR_g14494</name>
</gene>
<evidence type="ECO:0000313" key="3">
    <source>
        <dbReference type="Proteomes" id="UP001165060"/>
    </source>
</evidence>
<reference evidence="2 3" key="1">
    <citation type="journal article" date="2023" name="Commun. Biol.">
        <title>Genome analysis of Parmales, the sister group of diatoms, reveals the evolutionary specialization of diatoms from phago-mixotrophs to photoautotrophs.</title>
        <authorList>
            <person name="Ban H."/>
            <person name="Sato S."/>
            <person name="Yoshikawa S."/>
            <person name="Yamada K."/>
            <person name="Nakamura Y."/>
            <person name="Ichinomiya M."/>
            <person name="Sato N."/>
            <person name="Blanc-Mathieu R."/>
            <person name="Endo H."/>
            <person name="Kuwata A."/>
            <person name="Ogata H."/>
        </authorList>
    </citation>
    <scope>NUCLEOTIDE SEQUENCE [LARGE SCALE GENOMIC DNA]</scope>
</reference>
<dbReference type="Proteomes" id="UP001165060">
    <property type="component" value="Unassembled WGS sequence"/>
</dbReference>
<proteinExistence type="predicted"/>
<organism evidence="2 3">
    <name type="scientific">Tetraparma gracilis</name>
    <dbReference type="NCBI Taxonomy" id="2962635"/>
    <lineage>
        <taxon>Eukaryota</taxon>
        <taxon>Sar</taxon>
        <taxon>Stramenopiles</taxon>
        <taxon>Ochrophyta</taxon>
        <taxon>Bolidophyceae</taxon>
        <taxon>Parmales</taxon>
        <taxon>Triparmaceae</taxon>
        <taxon>Tetraparma</taxon>
    </lineage>
</organism>
<keyword evidence="1" id="KW-1133">Transmembrane helix</keyword>
<evidence type="ECO:0000256" key="1">
    <source>
        <dbReference type="SAM" id="Phobius"/>
    </source>
</evidence>
<keyword evidence="3" id="KW-1185">Reference proteome</keyword>
<dbReference type="InterPro" id="IPR036034">
    <property type="entry name" value="PDZ_sf"/>
</dbReference>
<keyword evidence="1" id="KW-0472">Membrane</keyword>
<keyword evidence="1" id="KW-0812">Transmembrane</keyword>
<protein>
    <recommendedName>
        <fullName evidence="4">PDZ domain-containing protein</fullName>
    </recommendedName>
</protein>
<comment type="caution">
    <text evidence="2">The sequence shown here is derived from an EMBL/GenBank/DDBJ whole genome shotgun (WGS) entry which is preliminary data.</text>
</comment>
<evidence type="ECO:0000313" key="2">
    <source>
        <dbReference type="EMBL" id="GMI25117.1"/>
    </source>
</evidence>
<accession>A0ABQ6MEY6</accession>
<sequence>MMCAPSACNVTAVASGDGRRLTEQSVTTTINVQFLFPANTPASVIEEIQATAVSTAIGDPANSAMIQAFFSVAALETLAAMLASGDPATVALANSLDVNAFGDPTLATDVTSSNAAIEDISINPPSSTGLGPGAIAGIAVGAVGGLLALIGGAGKSRQSSMNIADDLKNLEDNLTLGPLGAAAGAATAGAAAATGAKTETVFAPPGKLGVVVDSANDGPTVHSIRDSSPLLGIVSVGDKILSIDEIDCRAMSAGAVTKLMARKASQQERKIIFEKV</sequence>
<name>A0ABQ6MEY6_9STRA</name>